<sequence length="325" mass="38831">MTAMNERIFLESGKVRDGIPHVREVIYVGRNGQKVERIQVNVVDTISSFIYKPLTNYPNKGKEVWLQANLFVRIPEVNIPKILFASQTLEPEKEWMVFEDLGELEHNFSSEMMLKTSEFIPYWHLLPTSLLPEQFEGHTPKIKEIQRYILAKDRQTRQLFERLGFRDEHITYFYEDILRQDQFENEIVIAHGDLYPLNIAEMKNQVYIFDWEYAHTNSVFWDLYTLMDITSPQYRRLVIQEDSRLAILARYISVRENLQSPTQGNFISDYHKYSALYSFWLLLLIEEDIAHERFEKSALLQQYKETLEILKIVFDYLKYTKGQLF</sequence>
<dbReference type="InterPro" id="IPR011009">
    <property type="entry name" value="Kinase-like_dom_sf"/>
</dbReference>
<dbReference type="Proteomes" id="UP000653578">
    <property type="component" value="Unassembled WGS sequence"/>
</dbReference>
<dbReference type="Gene3D" id="3.90.1200.10">
    <property type="match status" value="1"/>
</dbReference>
<dbReference type="RefSeq" id="WP_171629611.1">
    <property type="nucleotide sequence ID" value="NZ_WHNY01000026.1"/>
</dbReference>
<evidence type="ECO:0000313" key="1">
    <source>
        <dbReference type="EMBL" id="NOU63864.1"/>
    </source>
</evidence>
<proteinExistence type="predicted"/>
<organism evidence="1 2">
    <name type="scientific">Paenibacillus plantarum</name>
    <dbReference type="NCBI Taxonomy" id="2654975"/>
    <lineage>
        <taxon>Bacteria</taxon>
        <taxon>Bacillati</taxon>
        <taxon>Bacillota</taxon>
        <taxon>Bacilli</taxon>
        <taxon>Bacillales</taxon>
        <taxon>Paenibacillaceae</taxon>
        <taxon>Paenibacillus</taxon>
    </lineage>
</organism>
<accession>A0ABX1X6E3</accession>
<comment type="caution">
    <text evidence="1">The sequence shown here is derived from an EMBL/GenBank/DDBJ whole genome shotgun (WGS) entry which is preliminary data.</text>
</comment>
<protein>
    <submittedName>
        <fullName evidence="1">Phosphotransferase</fullName>
    </submittedName>
</protein>
<dbReference type="SUPFAM" id="SSF56112">
    <property type="entry name" value="Protein kinase-like (PK-like)"/>
    <property type="match status" value="1"/>
</dbReference>
<keyword evidence="2" id="KW-1185">Reference proteome</keyword>
<reference evidence="1 2" key="1">
    <citation type="submission" date="2019-10" db="EMBL/GenBank/DDBJ databases">
        <title>Description of Paenibacillus humi sp. nov.</title>
        <authorList>
            <person name="Carlier A."/>
            <person name="Qi S."/>
        </authorList>
    </citation>
    <scope>NUCLEOTIDE SEQUENCE [LARGE SCALE GENOMIC DNA]</scope>
    <source>
        <strain evidence="1 2">LMG 31461</strain>
    </source>
</reference>
<evidence type="ECO:0000313" key="2">
    <source>
        <dbReference type="Proteomes" id="UP000653578"/>
    </source>
</evidence>
<dbReference type="EMBL" id="WHNY01000026">
    <property type="protein sequence ID" value="NOU63864.1"/>
    <property type="molecule type" value="Genomic_DNA"/>
</dbReference>
<gene>
    <name evidence="1" type="ORF">GC096_07485</name>
</gene>
<name>A0ABX1X6E3_9BACL</name>